<dbReference type="Proteomes" id="UP000318437">
    <property type="component" value="Unassembled WGS sequence"/>
</dbReference>
<name>A0A5C6D076_9BACT</name>
<reference evidence="1 2" key="1">
    <citation type="submission" date="2019-02" db="EMBL/GenBank/DDBJ databases">
        <title>Deep-cultivation of Planctomycetes and their phenomic and genomic characterization uncovers novel biology.</title>
        <authorList>
            <person name="Wiegand S."/>
            <person name="Jogler M."/>
            <person name="Boedeker C."/>
            <person name="Pinto D."/>
            <person name="Vollmers J."/>
            <person name="Rivas-Marin E."/>
            <person name="Kohn T."/>
            <person name="Peeters S.H."/>
            <person name="Heuer A."/>
            <person name="Rast P."/>
            <person name="Oberbeckmann S."/>
            <person name="Bunk B."/>
            <person name="Jeske O."/>
            <person name="Meyerdierks A."/>
            <person name="Storesund J.E."/>
            <person name="Kallscheuer N."/>
            <person name="Luecker S."/>
            <person name="Lage O.M."/>
            <person name="Pohl T."/>
            <person name="Merkel B.J."/>
            <person name="Hornburger P."/>
            <person name="Mueller R.-W."/>
            <person name="Bruemmer F."/>
            <person name="Labrenz M."/>
            <person name="Spormann A.M."/>
            <person name="Op Den Camp H."/>
            <person name="Overmann J."/>
            <person name="Amann R."/>
            <person name="Jetten M.S.M."/>
            <person name="Mascher T."/>
            <person name="Medema M.H."/>
            <person name="Devos D.P."/>
            <person name="Kaster A.-K."/>
            <person name="Ovreas L."/>
            <person name="Rohde M."/>
            <person name="Galperin M.Y."/>
            <person name="Jogler C."/>
        </authorList>
    </citation>
    <scope>NUCLEOTIDE SEQUENCE [LARGE SCALE GENOMIC DNA]</scope>
    <source>
        <strain evidence="1 2">Pla144</strain>
    </source>
</reference>
<organism evidence="1 2">
    <name type="scientific">Bythopirellula polymerisocia</name>
    <dbReference type="NCBI Taxonomy" id="2528003"/>
    <lineage>
        <taxon>Bacteria</taxon>
        <taxon>Pseudomonadati</taxon>
        <taxon>Planctomycetota</taxon>
        <taxon>Planctomycetia</taxon>
        <taxon>Pirellulales</taxon>
        <taxon>Lacipirellulaceae</taxon>
        <taxon>Bythopirellula</taxon>
    </lineage>
</organism>
<evidence type="ECO:0000313" key="1">
    <source>
        <dbReference type="EMBL" id="TWU30260.1"/>
    </source>
</evidence>
<protein>
    <submittedName>
        <fullName evidence="1">Uncharacterized protein</fullName>
    </submittedName>
</protein>
<gene>
    <name evidence="1" type="ORF">Pla144_10460</name>
</gene>
<keyword evidence="2" id="KW-1185">Reference proteome</keyword>
<comment type="caution">
    <text evidence="1">The sequence shown here is derived from an EMBL/GenBank/DDBJ whole genome shotgun (WGS) entry which is preliminary data.</text>
</comment>
<dbReference type="AlphaFoldDB" id="A0A5C6D076"/>
<dbReference type="EMBL" id="SJPS01000001">
    <property type="protein sequence ID" value="TWU30260.1"/>
    <property type="molecule type" value="Genomic_DNA"/>
</dbReference>
<evidence type="ECO:0000313" key="2">
    <source>
        <dbReference type="Proteomes" id="UP000318437"/>
    </source>
</evidence>
<proteinExistence type="predicted"/>
<sequence length="96" mass="10314">MGTSLRNGQGANTFPASQAFEPLELCHLLNGGWLQQLSELRLAFEPTGRLADGIDVVPQVGVVHLFPGVCAVEVFLDVRIAVAVRIDAAVCRRVCI</sequence>
<accession>A0A5C6D076</accession>